<evidence type="ECO:0000256" key="3">
    <source>
        <dbReference type="ARBA" id="ARBA00023004"/>
    </source>
</evidence>
<evidence type="ECO:0000313" key="6">
    <source>
        <dbReference type="EMBL" id="MBB5715653.1"/>
    </source>
</evidence>
<dbReference type="Proteomes" id="UP000546200">
    <property type="component" value="Unassembled WGS sequence"/>
</dbReference>
<dbReference type="GO" id="GO:0020037">
    <property type="term" value="F:heme binding"/>
    <property type="evidence" value="ECO:0007669"/>
    <property type="project" value="InterPro"/>
</dbReference>
<dbReference type="EMBL" id="JACIJK010000007">
    <property type="protein sequence ID" value="MBB5715653.1"/>
    <property type="molecule type" value="Genomic_DNA"/>
</dbReference>
<dbReference type="Gene3D" id="1.10.760.10">
    <property type="entry name" value="Cytochrome c-like domain"/>
    <property type="match status" value="1"/>
</dbReference>
<dbReference type="Pfam" id="PF00034">
    <property type="entry name" value="Cytochrom_C"/>
    <property type="match status" value="1"/>
</dbReference>
<dbReference type="PROSITE" id="PS51007">
    <property type="entry name" value="CYTC"/>
    <property type="match status" value="1"/>
</dbReference>
<organism evidence="6 7">
    <name type="scientific">Sphingomonas aerophila</name>
    <dbReference type="NCBI Taxonomy" id="1344948"/>
    <lineage>
        <taxon>Bacteria</taxon>
        <taxon>Pseudomonadati</taxon>
        <taxon>Pseudomonadota</taxon>
        <taxon>Alphaproteobacteria</taxon>
        <taxon>Sphingomonadales</taxon>
        <taxon>Sphingomonadaceae</taxon>
        <taxon>Sphingomonas</taxon>
    </lineage>
</organism>
<dbReference type="SUPFAM" id="SSF46626">
    <property type="entry name" value="Cytochrome c"/>
    <property type="match status" value="1"/>
</dbReference>
<dbReference type="InterPro" id="IPR036909">
    <property type="entry name" value="Cyt_c-like_dom_sf"/>
</dbReference>
<evidence type="ECO:0000256" key="2">
    <source>
        <dbReference type="ARBA" id="ARBA00022723"/>
    </source>
</evidence>
<keyword evidence="7" id="KW-1185">Reference proteome</keyword>
<evidence type="ECO:0000259" key="5">
    <source>
        <dbReference type="PROSITE" id="PS51007"/>
    </source>
</evidence>
<evidence type="ECO:0000256" key="4">
    <source>
        <dbReference type="PROSITE-ProRule" id="PRU00433"/>
    </source>
</evidence>
<keyword evidence="2 4" id="KW-0479">Metal-binding</keyword>
<accession>A0A7W9BED9</accession>
<keyword evidence="1 4" id="KW-0349">Heme</keyword>
<dbReference type="InterPro" id="IPR009056">
    <property type="entry name" value="Cyt_c-like_dom"/>
</dbReference>
<evidence type="ECO:0000256" key="1">
    <source>
        <dbReference type="ARBA" id="ARBA00022617"/>
    </source>
</evidence>
<sequence>MPSSLRWLAALVLLAVAGAIASGAVLYVETRHSNQMRAEAITGGNSDAGSSIIARVGCGSCHIIPGITGATGRVGPSLQGIATRATIAGVLSNDPSQMRRWFKHPQSVLPGNGMPDQPITDREARDVAAYLYTLKH</sequence>
<protein>
    <submittedName>
        <fullName evidence="6">Cytochrome c2</fullName>
    </submittedName>
</protein>
<name>A0A7W9BED9_9SPHN</name>
<dbReference type="GO" id="GO:0046872">
    <property type="term" value="F:metal ion binding"/>
    <property type="evidence" value="ECO:0007669"/>
    <property type="project" value="UniProtKB-KW"/>
</dbReference>
<dbReference type="GO" id="GO:0009055">
    <property type="term" value="F:electron transfer activity"/>
    <property type="evidence" value="ECO:0007669"/>
    <property type="project" value="InterPro"/>
</dbReference>
<proteinExistence type="predicted"/>
<feature type="domain" description="Cytochrome c" evidence="5">
    <location>
        <begin position="44"/>
        <end position="135"/>
    </location>
</feature>
<reference evidence="6 7" key="1">
    <citation type="submission" date="2020-08" db="EMBL/GenBank/DDBJ databases">
        <title>Genomic Encyclopedia of Type Strains, Phase IV (KMG-IV): sequencing the most valuable type-strain genomes for metagenomic binning, comparative biology and taxonomic classification.</title>
        <authorList>
            <person name="Goeker M."/>
        </authorList>
    </citation>
    <scope>NUCLEOTIDE SEQUENCE [LARGE SCALE GENOMIC DNA]</scope>
    <source>
        <strain evidence="6 7">DSM 100044</strain>
    </source>
</reference>
<keyword evidence="3 4" id="KW-0408">Iron</keyword>
<comment type="caution">
    <text evidence="6">The sequence shown here is derived from an EMBL/GenBank/DDBJ whole genome shotgun (WGS) entry which is preliminary data.</text>
</comment>
<dbReference type="RefSeq" id="WP_184058185.1">
    <property type="nucleotide sequence ID" value="NZ_JACIJK010000007.1"/>
</dbReference>
<evidence type="ECO:0000313" key="7">
    <source>
        <dbReference type="Proteomes" id="UP000546200"/>
    </source>
</evidence>
<gene>
    <name evidence="6" type="ORF">FHS94_002508</name>
</gene>
<dbReference type="AlphaFoldDB" id="A0A7W9BED9"/>